<dbReference type="InterPro" id="IPR052637">
    <property type="entry name" value="KLHDC3-like"/>
</dbReference>
<proteinExistence type="predicted"/>
<evidence type="ECO:0000313" key="2">
    <source>
        <dbReference type="EMBL" id="KAK8776415.1"/>
    </source>
</evidence>
<organism evidence="2 3">
    <name type="scientific">Amblyomma americanum</name>
    <name type="common">Lone star tick</name>
    <dbReference type="NCBI Taxonomy" id="6943"/>
    <lineage>
        <taxon>Eukaryota</taxon>
        <taxon>Metazoa</taxon>
        <taxon>Ecdysozoa</taxon>
        <taxon>Arthropoda</taxon>
        <taxon>Chelicerata</taxon>
        <taxon>Arachnida</taxon>
        <taxon>Acari</taxon>
        <taxon>Parasitiformes</taxon>
        <taxon>Ixodida</taxon>
        <taxon>Ixodoidea</taxon>
        <taxon>Ixodidae</taxon>
        <taxon>Amblyomminae</taxon>
        <taxon>Amblyomma</taxon>
    </lineage>
</organism>
<reference evidence="2 3" key="1">
    <citation type="journal article" date="2023" name="Arcadia Sci">
        <title>De novo assembly of a long-read Amblyomma americanum tick genome.</title>
        <authorList>
            <person name="Chou S."/>
            <person name="Poskanzer K.E."/>
            <person name="Rollins M."/>
            <person name="Thuy-Boun P.S."/>
        </authorList>
    </citation>
    <scope>NUCLEOTIDE SEQUENCE [LARGE SCALE GENOMIC DNA]</scope>
    <source>
        <strain evidence="2">F_SG_1</strain>
        <tissue evidence="2">Salivary glands</tissue>
    </source>
</reference>
<sequence length="362" mass="40429">MWTLRHSSIPKRINGKSVTINGKIYSIDNYQAVRHAVHRYLFDVYVFHPASHRWDVLQTESAPDGGPVYFLGHSVVAYGHCAYVWGKSNIGPWVNGVYRFDTRTLTWSRPEECGQMPRPHIGHSACVLGQRMYVFGGFSMDSPHHVFFLDLETMKWHRVATSGEATAQRCFHTATAIGTRMYVWGGQVNGAEDNDCYDNRLYYLETTTSVWVRPQVRGVRPVGRKHHAAFVYDGELYICGGYSGRLGTCFADMHKYDLEKSCWIEVKPSGLGPSARYSHGCCALGQRVFVFGGHGPPANPEDGEHIDDTSEEGKVLTDLHLLQLAPTLKNLCLLAVIGAGLRVCELPATIRREIEAITSGPP</sequence>
<evidence type="ECO:0000313" key="3">
    <source>
        <dbReference type="Proteomes" id="UP001321473"/>
    </source>
</evidence>
<dbReference type="Gene3D" id="2.120.10.80">
    <property type="entry name" value="Kelch-type beta propeller"/>
    <property type="match status" value="2"/>
</dbReference>
<evidence type="ECO:0008006" key="4">
    <source>
        <dbReference type="Google" id="ProtNLM"/>
    </source>
</evidence>
<dbReference type="GO" id="GO:0005737">
    <property type="term" value="C:cytoplasm"/>
    <property type="evidence" value="ECO:0007669"/>
    <property type="project" value="TreeGrafter"/>
</dbReference>
<dbReference type="InterPro" id="IPR006652">
    <property type="entry name" value="Kelch_1"/>
</dbReference>
<accession>A0AAQ4ENW3</accession>
<dbReference type="GO" id="GO:0003682">
    <property type="term" value="F:chromatin binding"/>
    <property type="evidence" value="ECO:0007669"/>
    <property type="project" value="InterPro"/>
</dbReference>
<name>A0AAQ4ENW3_AMBAM</name>
<keyword evidence="1" id="KW-0880">Kelch repeat</keyword>
<dbReference type="Proteomes" id="UP001321473">
    <property type="component" value="Unassembled WGS sequence"/>
</dbReference>
<dbReference type="InterPro" id="IPR015915">
    <property type="entry name" value="Kelch-typ_b-propeller"/>
</dbReference>
<keyword evidence="3" id="KW-1185">Reference proteome</keyword>
<dbReference type="PANTHER" id="PTHR46461">
    <property type="entry name" value="KELCH DOMAIN-CONTAINING PROTEIN 3"/>
    <property type="match status" value="1"/>
</dbReference>
<dbReference type="AlphaFoldDB" id="A0AAQ4ENW3"/>
<dbReference type="EMBL" id="JARKHS020012974">
    <property type="protein sequence ID" value="KAK8776415.1"/>
    <property type="molecule type" value="Genomic_DNA"/>
</dbReference>
<evidence type="ECO:0000256" key="1">
    <source>
        <dbReference type="ARBA" id="ARBA00022441"/>
    </source>
</evidence>
<gene>
    <name evidence="2" type="ORF">V5799_030237</name>
</gene>
<dbReference type="Pfam" id="PF24681">
    <property type="entry name" value="Kelch_KLHDC2_KLHL20_DRC7"/>
    <property type="match status" value="1"/>
</dbReference>
<dbReference type="PANTHER" id="PTHR46461:SF1">
    <property type="entry name" value="KELCH DOMAIN-CONTAINING PROTEIN 3"/>
    <property type="match status" value="1"/>
</dbReference>
<dbReference type="SMART" id="SM00612">
    <property type="entry name" value="Kelch"/>
    <property type="match status" value="3"/>
</dbReference>
<comment type="caution">
    <text evidence="2">The sequence shown here is derived from an EMBL/GenBank/DDBJ whole genome shotgun (WGS) entry which is preliminary data.</text>
</comment>
<protein>
    <recommendedName>
        <fullName evidence="4">Kelch domain-containing protein 3</fullName>
    </recommendedName>
</protein>
<dbReference type="SUPFAM" id="SSF117281">
    <property type="entry name" value="Kelch motif"/>
    <property type="match status" value="1"/>
</dbReference>